<evidence type="ECO:0000313" key="2">
    <source>
        <dbReference type="EMBL" id="KAF7338951.1"/>
    </source>
</evidence>
<feature type="transmembrane region" description="Helical" evidence="1">
    <location>
        <begin position="6"/>
        <end position="26"/>
    </location>
</feature>
<dbReference type="InterPro" id="IPR036396">
    <property type="entry name" value="Cyt_P450_sf"/>
</dbReference>
<dbReference type="GO" id="GO:0016705">
    <property type="term" value="F:oxidoreductase activity, acting on paired donors, with incorporation or reduction of molecular oxygen"/>
    <property type="evidence" value="ECO:0007669"/>
    <property type="project" value="InterPro"/>
</dbReference>
<proteinExistence type="predicted"/>
<dbReference type="EMBL" id="JACAZI010000020">
    <property type="protein sequence ID" value="KAF7338951.1"/>
    <property type="molecule type" value="Genomic_DNA"/>
</dbReference>
<keyword evidence="1" id="KW-1133">Transmembrane helix</keyword>
<dbReference type="GO" id="GO:0004497">
    <property type="term" value="F:monooxygenase activity"/>
    <property type="evidence" value="ECO:0007669"/>
    <property type="project" value="InterPro"/>
</dbReference>
<evidence type="ECO:0000256" key="1">
    <source>
        <dbReference type="SAM" id="Phobius"/>
    </source>
</evidence>
<reference evidence="2" key="1">
    <citation type="submission" date="2020-05" db="EMBL/GenBank/DDBJ databases">
        <title>Mycena genomes resolve the evolution of fungal bioluminescence.</title>
        <authorList>
            <person name="Tsai I.J."/>
        </authorList>
    </citation>
    <scope>NUCLEOTIDE SEQUENCE</scope>
    <source>
        <strain evidence="2">CCC161011</strain>
    </source>
</reference>
<keyword evidence="1" id="KW-0472">Membrane</keyword>
<dbReference type="GO" id="GO:0005506">
    <property type="term" value="F:iron ion binding"/>
    <property type="evidence" value="ECO:0007669"/>
    <property type="project" value="InterPro"/>
</dbReference>
<keyword evidence="3" id="KW-1185">Reference proteome</keyword>
<dbReference type="AlphaFoldDB" id="A0A8H7CJX2"/>
<evidence type="ECO:0000313" key="3">
    <source>
        <dbReference type="Proteomes" id="UP000620124"/>
    </source>
</evidence>
<comment type="caution">
    <text evidence="2">The sequence shown here is derived from an EMBL/GenBank/DDBJ whole genome shotgun (WGS) entry which is preliminary data.</text>
</comment>
<evidence type="ECO:0008006" key="4">
    <source>
        <dbReference type="Google" id="ProtNLM"/>
    </source>
</evidence>
<dbReference type="GO" id="GO:0020037">
    <property type="term" value="F:heme binding"/>
    <property type="evidence" value="ECO:0007669"/>
    <property type="project" value="InterPro"/>
</dbReference>
<dbReference type="Gene3D" id="1.10.630.10">
    <property type="entry name" value="Cytochrome P450"/>
    <property type="match status" value="1"/>
</dbReference>
<sequence length="221" mass="24508">MIPQTVFLVAGAIFCYGLYRLGCFLYRELTYPLRNVAGPPNPSIVFGNLKDMADRAFGVAQIRNMTQILVDKAIQLRDIWALELSKENGAPARLDVFDWLRRMTLDVIGQAGFGYNFEALETSGKGNALNDAFHDLLHGPNAQRNMIFMVAQAMMPILKLVARRKALVDARTTMYSVARQIVSESKAAILTVEGEKALDSKRDLLSILLKANLSTSVPESL</sequence>
<accession>A0A8H7CJX2</accession>
<dbReference type="Proteomes" id="UP000620124">
    <property type="component" value="Unassembled WGS sequence"/>
</dbReference>
<protein>
    <recommendedName>
        <fullName evidence="4">Cytochrome P450</fullName>
    </recommendedName>
</protein>
<name>A0A8H7CJX2_9AGAR</name>
<dbReference type="InterPro" id="IPR001128">
    <property type="entry name" value="Cyt_P450"/>
</dbReference>
<gene>
    <name evidence="2" type="ORF">MVEN_01971300</name>
</gene>
<dbReference type="OrthoDB" id="1470350at2759"/>
<dbReference type="SUPFAM" id="SSF48264">
    <property type="entry name" value="Cytochrome P450"/>
    <property type="match status" value="1"/>
</dbReference>
<organism evidence="2 3">
    <name type="scientific">Mycena venus</name>
    <dbReference type="NCBI Taxonomy" id="2733690"/>
    <lineage>
        <taxon>Eukaryota</taxon>
        <taxon>Fungi</taxon>
        <taxon>Dikarya</taxon>
        <taxon>Basidiomycota</taxon>
        <taxon>Agaricomycotina</taxon>
        <taxon>Agaricomycetes</taxon>
        <taxon>Agaricomycetidae</taxon>
        <taxon>Agaricales</taxon>
        <taxon>Marasmiineae</taxon>
        <taxon>Mycenaceae</taxon>
        <taxon>Mycena</taxon>
    </lineage>
</organism>
<dbReference type="Pfam" id="PF00067">
    <property type="entry name" value="p450"/>
    <property type="match status" value="1"/>
</dbReference>
<keyword evidence="1" id="KW-0812">Transmembrane</keyword>